<comment type="caution">
    <text evidence="2">The sequence shown here is derived from an EMBL/GenBank/DDBJ whole genome shotgun (WGS) entry which is preliminary data.</text>
</comment>
<proteinExistence type="predicted"/>
<keyword evidence="1" id="KW-0812">Transmembrane</keyword>
<organism evidence="2 3">
    <name type="scientific">Neisseria sicca</name>
    <dbReference type="NCBI Taxonomy" id="490"/>
    <lineage>
        <taxon>Bacteria</taxon>
        <taxon>Pseudomonadati</taxon>
        <taxon>Pseudomonadota</taxon>
        <taxon>Betaproteobacteria</taxon>
        <taxon>Neisseriales</taxon>
        <taxon>Neisseriaceae</taxon>
        <taxon>Neisseria</taxon>
    </lineage>
</organism>
<dbReference type="Proteomes" id="UP000234767">
    <property type="component" value="Unassembled WGS sequence"/>
</dbReference>
<feature type="transmembrane region" description="Helical" evidence="1">
    <location>
        <begin position="107"/>
        <end position="131"/>
    </location>
</feature>
<keyword evidence="1" id="KW-1133">Transmembrane helix</keyword>
<evidence type="ECO:0000313" key="3">
    <source>
        <dbReference type="Proteomes" id="UP000234767"/>
    </source>
</evidence>
<dbReference type="RefSeq" id="WP_003742118.1">
    <property type="nucleotide sequence ID" value="NZ_PKJO01000001.1"/>
</dbReference>
<dbReference type="AlphaFoldDB" id="A0A2I1XF62"/>
<evidence type="ECO:0000256" key="1">
    <source>
        <dbReference type="SAM" id="Phobius"/>
    </source>
</evidence>
<protein>
    <submittedName>
        <fullName evidence="2">Uncharacterized protein</fullName>
    </submittedName>
</protein>
<name>A0A2I1XF62_NEISI</name>
<reference evidence="2 3" key="1">
    <citation type="submission" date="2017-12" db="EMBL/GenBank/DDBJ databases">
        <title>Phylogenetic diversity of female urinary microbiome.</title>
        <authorList>
            <person name="Thomas-White K."/>
            <person name="Wolfe A.J."/>
        </authorList>
    </citation>
    <scope>NUCLEOTIDE SEQUENCE [LARGE SCALE GENOMIC DNA]</scope>
    <source>
        <strain evidence="2 3">UMB0321</strain>
    </source>
</reference>
<feature type="transmembrane region" description="Helical" evidence="1">
    <location>
        <begin position="166"/>
        <end position="188"/>
    </location>
</feature>
<feature type="transmembrane region" description="Helical" evidence="1">
    <location>
        <begin position="52"/>
        <end position="73"/>
    </location>
</feature>
<evidence type="ECO:0000313" key="2">
    <source>
        <dbReference type="EMBL" id="PLA41271.1"/>
    </source>
</evidence>
<gene>
    <name evidence="2" type="ORF">CYK00_01345</name>
</gene>
<dbReference type="EMBL" id="PKJO01000001">
    <property type="protein sequence ID" value="PLA41271.1"/>
    <property type="molecule type" value="Genomic_DNA"/>
</dbReference>
<keyword evidence="1" id="KW-0472">Membrane</keyword>
<feature type="transmembrane region" description="Helical" evidence="1">
    <location>
        <begin position="79"/>
        <end position="100"/>
    </location>
</feature>
<sequence length="224" mass="25996">MSKNKNIFNGNIDTNIIGDNNRIEKNVTNISNNNININNNINNGNNSSSNDAGVAIFGFGIAVVLIAVISFIYAIYFPIIFLILKILAIALLFSSLYGLWRDRQHNLISLFSFLSAIISLFHFLPMLYYHFKWLELKPYSVEFDKEFLRMAWDFYQNLPENVKSSLLYNISIAIFFLISFITYTFAIFKNNKTAHIIGLIFYLIIPYIFYFLIKFKTNTIGWTL</sequence>
<accession>A0A2I1XF62</accession>
<feature type="transmembrane region" description="Helical" evidence="1">
    <location>
        <begin position="195"/>
        <end position="213"/>
    </location>
</feature>